<sequence length="831" mass="93783">MMEEQKKDIFTPWWTERNVPWRGNLFEGMILSEEDTGEKRIQKIRKGMLTRYKSGKRRLSFQWARSVTHSYMQTEGRHPAIRRALSIKKGLHEISIGLTEGQLLMGGASCGPHYVDFNPHFPALDFPRKGSCEELDRIYVYDKTELEAFQRDILPFWENKGRMDYFCMEMSENYQEAWKYLNDSQCYIPTVGGPLAHTIQDYKTVLQKGMLGVIADIREQIKSLDMTHPDGMKTLERRNQYEAMIIAGEAMIDYAQRNADYAQKLADAEPEDKRRTELVEMARICKKVPAYPAESWWEALQCFHFLRAATALIEGMDSHSAGRFDQYMLPWLQNDLENGTITRKKAQELLECLFLKWNESTAFTMGLGCPRGNNDKINISGMDELGRDCTNELSFMLLEAHAHVHLTDPALSVRVHHKTPEKLLICTLELLRLGGGLPLLLNDDAIVAGMTANCQVELKDARNYGDVGCQENVTDPNMTGADTSGRQNGGFFSLVKPIELALWNGINPQNGRQAGPKTGDVQSFLSMEAFMEAVGRQMEYAVEMNVIANNVNDYVFTAYYPSVWHNLMHPTPRRTGIDFVAGGAKYNWTGPLGIGLATAGDILAAVDTLIFKQKETAWPVLMEALKNNWTGYEALRQKCIQAPKYGCDDPYADNWSKRILDMWFSSLESYGTAHGGHFIGGLISMDSYITLGHQTGATPDGRRAGEHLSDSVAPSRYSDSRGITARHFSAARAIDTYHTTNGVTFNQRFSMTTVNTSRDIAKWADLVRTYMDAGGQQIQYLVVSAEDLKEAQKNPDEYRDLLVRVGGYSAVFVDLTKELQDSIMAREELAV</sequence>
<reference evidence="6 7" key="1">
    <citation type="journal article" date="2021" name="ISME Commun">
        <title>Automated analysis of genomic sequences facilitates high-throughput and comprehensive description of bacteria.</title>
        <authorList>
            <person name="Hitch T.C.A."/>
        </authorList>
    </citation>
    <scope>NUCLEOTIDE SEQUENCE [LARGE SCALE GENOMIC DNA]</scope>
    <source>
        <strain evidence="6 7">Sanger_109</strain>
    </source>
</reference>
<dbReference type="InterPro" id="IPR051215">
    <property type="entry name" value="GRE"/>
</dbReference>
<feature type="domain" description="PFL" evidence="5">
    <location>
        <begin position="39"/>
        <end position="703"/>
    </location>
</feature>
<evidence type="ECO:0000313" key="6">
    <source>
        <dbReference type="EMBL" id="MCU6761711.1"/>
    </source>
</evidence>
<dbReference type="PROSITE" id="PS51149">
    <property type="entry name" value="GLY_RADICAL_2"/>
    <property type="match status" value="1"/>
</dbReference>
<proteinExistence type="predicted"/>
<dbReference type="PANTHER" id="PTHR43641">
    <property type="entry name" value="FORMATE ACETYLTRANSFERASE 3-RELATED"/>
    <property type="match status" value="1"/>
</dbReference>
<dbReference type="Pfam" id="PF02901">
    <property type="entry name" value="PFL-like"/>
    <property type="match status" value="1"/>
</dbReference>
<dbReference type="InterPro" id="IPR004184">
    <property type="entry name" value="PFL_dom"/>
</dbReference>
<keyword evidence="1 3" id="KW-0556">Organic radical</keyword>
<evidence type="ECO:0000256" key="3">
    <source>
        <dbReference type="PROSITE-ProRule" id="PRU00493"/>
    </source>
</evidence>
<name>A0ABT2TIN7_9FIRM</name>
<accession>A0ABT2TIN7</accession>
<comment type="caution">
    <text evidence="6">The sequence shown here is derived from an EMBL/GenBank/DDBJ whole genome shotgun (WGS) entry which is preliminary data.</text>
</comment>
<keyword evidence="2" id="KW-0456">Lyase</keyword>
<dbReference type="RefSeq" id="WP_158424499.1">
    <property type="nucleotide sequence ID" value="NZ_JAOQJQ010000002.1"/>
</dbReference>
<evidence type="ECO:0000256" key="1">
    <source>
        <dbReference type="ARBA" id="ARBA00022818"/>
    </source>
</evidence>
<evidence type="ECO:0000259" key="5">
    <source>
        <dbReference type="PROSITE" id="PS51554"/>
    </source>
</evidence>
<organism evidence="6 7">
    <name type="scientific">Brotonthovivens ammoniilytica</name>
    <dbReference type="NCBI Taxonomy" id="2981725"/>
    <lineage>
        <taxon>Bacteria</taxon>
        <taxon>Bacillati</taxon>
        <taxon>Bacillota</taxon>
        <taxon>Clostridia</taxon>
        <taxon>Lachnospirales</taxon>
        <taxon>Lachnospiraceae</taxon>
        <taxon>Brotonthovivens</taxon>
    </lineage>
</organism>
<evidence type="ECO:0000256" key="2">
    <source>
        <dbReference type="ARBA" id="ARBA00023239"/>
    </source>
</evidence>
<dbReference type="Pfam" id="PF01228">
    <property type="entry name" value="Gly_radical"/>
    <property type="match status" value="1"/>
</dbReference>
<dbReference type="PROSITE" id="PS51554">
    <property type="entry name" value="PFL"/>
    <property type="match status" value="1"/>
</dbReference>
<keyword evidence="7" id="KW-1185">Reference proteome</keyword>
<feature type="domain" description="Glycine radical" evidence="4">
    <location>
        <begin position="710"/>
        <end position="831"/>
    </location>
</feature>
<evidence type="ECO:0008006" key="8">
    <source>
        <dbReference type="Google" id="ProtNLM"/>
    </source>
</evidence>
<dbReference type="EMBL" id="JAOQJQ010000002">
    <property type="protein sequence ID" value="MCU6761711.1"/>
    <property type="molecule type" value="Genomic_DNA"/>
</dbReference>
<dbReference type="Proteomes" id="UP001652442">
    <property type="component" value="Unassembled WGS sequence"/>
</dbReference>
<dbReference type="PANTHER" id="PTHR43641:SF2">
    <property type="entry name" value="DEHYDRATASE YBIW-RELATED"/>
    <property type="match status" value="1"/>
</dbReference>
<feature type="modified residue" description="Glycine radical" evidence="3">
    <location>
        <position position="807"/>
    </location>
</feature>
<dbReference type="Gene3D" id="3.20.70.20">
    <property type="match status" value="1"/>
</dbReference>
<dbReference type="InterPro" id="IPR001150">
    <property type="entry name" value="Gly_radical"/>
</dbReference>
<evidence type="ECO:0000313" key="7">
    <source>
        <dbReference type="Proteomes" id="UP001652442"/>
    </source>
</evidence>
<evidence type="ECO:0000259" key="4">
    <source>
        <dbReference type="PROSITE" id="PS51149"/>
    </source>
</evidence>
<gene>
    <name evidence="6" type="ORF">OCV88_05080</name>
</gene>
<protein>
    <recommendedName>
        <fullName evidence="8">Formate acetyltransferase</fullName>
    </recommendedName>
</protein>
<dbReference type="SUPFAM" id="SSF51998">
    <property type="entry name" value="PFL-like glycyl radical enzymes"/>
    <property type="match status" value="1"/>
</dbReference>